<sequence>MGPGVVQSPEKGEGKHLVTLLFLTKVLKETTRTDKQRSPLGSRPQIETSSTAARSCMKFWSSIAGPPMEGHHQIATSIGPQGEIESATS</sequence>
<organism evidence="2 3">
    <name type="scientific">Liparis tanakae</name>
    <name type="common">Tanaka's snailfish</name>
    <dbReference type="NCBI Taxonomy" id="230148"/>
    <lineage>
        <taxon>Eukaryota</taxon>
        <taxon>Metazoa</taxon>
        <taxon>Chordata</taxon>
        <taxon>Craniata</taxon>
        <taxon>Vertebrata</taxon>
        <taxon>Euteleostomi</taxon>
        <taxon>Actinopterygii</taxon>
        <taxon>Neopterygii</taxon>
        <taxon>Teleostei</taxon>
        <taxon>Neoteleostei</taxon>
        <taxon>Acanthomorphata</taxon>
        <taxon>Eupercaria</taxon>
        <taxon>Perciformes</taxon>
        <taxon>Cottioidei</taxon>
        <taxon>Cottales</taxon>
        <taxon>Liparidae</taxon>
        <taxon>Liparis</taxon>
    </lineage>
</organism>
<protein>
    <submittedName>
        <fullName evidence="2">Uncharacterized protein</fullName>
    </submittedName>
</protein>
<proteinExistence type="predicted"/>
<comment type="caution">
    <text evidence="2">The sequence shown here is derived from an EMBL/GenBank/DDBJ whole genome shotgun (WGS) entry which is preliminary data.</text>
</comment>
<feature type="region of interest" description="Disordered" evidence="1">
    <location>
        <begin position="65"/>
        <end position="89"/>
    </location>
</feature>
<gene>
    <name evidence="2" type="ORF">EYF80_003257</name>
</gene>
<evidence type="ECO:0000313" key="3">
    <source>
        <dbReference type="Proteomes" id="UP000314294"/>
    </source>
</evidence>
<dbReference type="EMBL" id="SRLO01000015">
    <property type="protein sequence ID" value="TNN86487.1"/>
    <property type="molecule type" value="Genomic_DNA"/>
</dbReference>
<evidence type="ECO:0000313" key="2">
    <source>
        <dbReference type="EMBL" id="TNN86487.1"/>
    </source>
</evidence>
<accession>A0A4Z2J8Y7</accession>
<evidence type="ECO:0000256" key="1">
    <source>
        <dbReference type="SAM" id="MobiDB-lite"/>
    </source>
</evidence>
<dbReference type="AlphaFoldDB" id="A0A4Z2J8Y7"/>
<reference evidence="2 3" key="1">
    <citation type="submission" date="2019-03" db="EMBL/GenBank/DDBJ databases">
        <title>First draft genome of Liparis tanakae, snailfish: a comprehensive survey of snailfish specific genes.</title>
        <authorList>
            <person name="Kim W."/>
            <person name="Song I."/>
            <person name="Jeong J.-H."/>
            <person name="Kim D."/>
            <person name="Kim S."/>
            <person name="Ryu S."/>
            <person name="Song J.Y."/>
            <person name="Lee S.K."/>
        </authorList>
    </citation>
    <scope>NUCLEOTIDE SEQUENCE [LARGE SCALE GENOMIC DNA]</scope>
    <source>
        <tissue evidence="2">Muscle</tissue>
    </source>
</reference>
<name>A0A4Z2J8Y7_9TELE</name>
<dbReference type="Proteomes" id="UP000314294">
    <property type="component" value="Unassembled WGS sequence"/>
</dbReference>
<feature type="region of interest" description="Disordered" evidence="1">
    <location>
        <begin position="31"/>
        <end position="52"/>
    </location>
</feature>
<keyword evidence="3" id="KW-1185">Reference proteome</keyword>